<protein>
    <recommendedName>
        <fullName evidence="1">T6SS Phospholipase effector Tle1-like catalytic domain-containing protein</fullName>
    </recommendedName>
</protein>
<evidence type="ECO:0000313" key="3">
    <source>
        <dbReference type="Proteomes" id="UP000053647"/>
    </source>
</evidence>
<reference evidence="2 3" key="1">
    <citation type="submission" date="2014-06" db="EMBL/GenBank/DDBJ databases">
        <authorList>
            <consortium name="DOE Joint Genome Institute"/>
            <person name="Kuo A."/>
            <person name="Kohler A."/>
            <person name="Nagy L.G."/>
            <person name="Floudas D."/>
            <person name="Copeland A."/>
            <person name="Barry K.W."/>
            <person name="Cichocki N."/>
            <person name="Veneault-Fourrey C."/>
            <person name="LaButti K."/>
            <person name="Lindquist E.A."/>
            <person name="Lipzen A."/>
            <person name="Lundell T."/>
            <person name="Morin E."/>
            <person name="Murat C."/>
            <person name="Sun H."/>
            <person name="Tunlid A."/>
            <person name="Henrissat B."/>
            <person name="Grigoriev I.V."/>
            <person name="Hibbett D.S."/>
            <person name="Martin F."/>
            <person name="Nordberg H.P."/>
            <person name="Cantor M.N."/>
            <person name="Hua S.X."/>
        </authorList>
    </citation>
    <scope>NUCLEOTIDE SEQUENCE [LARGE SCALE GENOMIC DNA]</scope>
    <source>
        <strain evidence="2 3">ATCC 200175</strain>
    </source>
</reference>
<dbReference type="PANTHER" id="PTHR33840">
    <property type="match status" value="1"/>
</dbReference>
<gene>
    <name evidence="2" type="ORF">PAXINDRAFT_56920</name>
</gene>
<dbReference type="EMBL" id="KN819454">
    <property type="protein sequence ID" value="KIJ09532.1"/>
    <property type="molecule type" value="Genomic_DNA"/>
</dbReference>
<evidence type="ECO:0000313" key="2">
    <source>
        <dbReference type="EMBL" id="KIJ09532.1"/>
    </source>
</evidence>
<dbReference type="AlphaFoldDB" id="A0A0C9TP19"/>
<feature type="non-terminal residue" evidence="2">
    <location>
        <position position="81"/>
    </location>
</feature>
<reference evidence="3" key="2">
    <citation type="submission" date="2015-01" db="EMBL/GenBank/DDBJ databases">
        <title>Evolutionary Origins and Diversification of the Mycorrhizal Mutualists.</title>
        <authorList>
            <consortium name="DOE Joint Genome Institute"/>
            <consortium name="Mycorrhizal Genomics Consortium"/>
            <person name="Kohler A."/>
            <person name="Kuo A."/>
            <person name="Nagy L.G."/>
            <person name="Floudas D."/>
            <person name="Copeland A."/>
            <person name="Barry K.W."/>
            <person name="Cichocki N."/>
            <person name="Veneault-Fourrey C."/>
            <person name="LaButti K."/>
            <person name="Lindquist E.A."/>
            <person name="Lipzen A."/>
            <person name="Lundell T."/>
            <person name="Morin E."/>
            <person name="Murat C."/>
            <person name="Riley R."/>
            <person name="Ohm R."/>
            <person name="Sun H."/>
            <person name="Tunlid A."/>
            <person name="Henrissat B."/>
            <person name="Grigoriev I.V."/>
            <person name="Hibbett D.S."/>
            <person name="Martin F."/>
        </authorList>
    </citation>
    <scope>NUCLEOTIDE SEQUENCE [LARGE SCALE GENOMIC DNA]</scope>
    <source>
        <strain evidence="3">ATCC 200175</strain>
    </source>
</reference>
<feature type="non-terminal residue" evidence="2">
    <location>
        <position position="1"/>
    </location>
</feature>
<name>A0A0C9TP19_PAXIN</name>
<organism evidence="2 3">
    <name type="scientific">Paxillus involutus ATCC 200175</name>
    <dbReference type="NCBI Taxonomy" id="664439"/>
    <lineage>
        <taxon>Eukaryota</taxon>
        <taxon>Fungi</taxon>
        <taxon>Dikarya</taxon>
        <taxon>Basidiomycota</taxon>
        <taxon>Agaricomycotina</taxon>
        <taxon>Agaricomycetes</taxon>
        <taxon>Agaricomycetidae</taxon>
        <taxon>Boletales</taxon>
        <taxon>Paxilineae</taxon>
        <taxon>Paxillaceae</taxon>
        <taxon>Paxillus</taxon>
    </lineage>
</organism>
<dbReference type="InterPro" id="IPR018712">
    <property type="entry name" value="Tle1-like_cat"/>
</dbReference>
<dbReference type="PANTHER" id="PTHR33840:SF2">
    <property type="entry name" value="TLE1 PHOSPHOLIPASE DOMAIN-CONTAINING PROTEIN"/>
    <property type="match status" value="1"/>
</dbReference>
<feature type="domain" description="T6SS Phospholipase effector Tle1-like catalytic" evidence="1">
    <location>
        <begin position="2"/>
        <end position="78"/>
    </location>
</feature>
<dbReference type="Proteomes" id="UP000053647">
    <property type="component" value="Unassembled WGS sequence"/>
</dbReference>
<accession>A0A0C9TP19</accession>
<proteinExistence type="predicted"/>
<dbReference type="OrthoDB" id="3264987at2759"/>
<evidence type="ECO:0000259" key="1">
    <source>
        <dbReference type="Pfam" id="PF09994"/>
    </source>
</evidence>
<dbReference type="HOGENOM" id="CLU_2564707_0_0_1"/>
<sequence>HACHFRHALALDERRVKFLPEYFYEMNTYFTNEKRTATHVTTNVKEVWFAGSHSDVGGKNQPGKSCHAGNVSLMWMRHEAA</sequence>
<dbReference type="Pfam" id="PF09994">
    <property type="entry name" value="T6SS_Tle1-like_cat"/>
    <property type="match status" value="1"/>
</dbReference>
<keyword evidence="3" id="KW-1185">Reference proteome</keyword>